<dbReference type="EMBL" id="JBHTMP010000021">
    <property type="protein sequence ID" value="MFD1322480.1"/>
    <property type="molecule type" value="Genomic_DNA"/>
</dbReference>
<keyword evidence="1" id="KW-1133">Transmembrane helix</keyword>
<dbReference type="RefSeq" id="WP_377571561.1">
    <property type="nucleotide sequence ID" value="NZ_JBHTMP010000021.1"/>
</dbReference>
<accession>A0ABW3YEI4</accession>
<keyword evidence="1" id="KW-0812">Transmembrane</keyword>
<reference evidence="4" key="1">
    <citation type="journal article" date="2019" name="Int. J. Syst. Evol. Microbiol.">
        <title>The Global Catalogue of Microorganisms (GCM) 10K type strain sequencing project: providing services to taxonomists for standard genome sequencing and annotation.</title>
        <authorList>
            <consortium name="The Broad Institute Genomics Platform"/>
            <consortium name="The Broad Institute Genome Sequencing Center for Infectious Disease"/>
            <person name="Wu L."/>
            <person name="Ma J."/>
        </authorList>
    </citation>
    <scope>NUCLEOTIDE SEQUENCE [LARGE SCALE GENOMIC DNA]</scope>
    <source>
        <strain evidence="4">JCM 31037</strain>
    </source>
</reference>
<evidence type="ECO:0008006" key="5">
    <source>
        <dbReference type="Google" id="ProtNLM"/>
    </source>
</evidence>
<organism evidence="3 4">
    <name type="scientific">Micromonospora sonneratiae</name>
    <dbReference type="NCBI Taxonomy" id="1184706"/>
    <lineage>
        <taxon>Bacteria</taxon>
        <taxon>Bacillati</taxon>
        <taxon>Actinomycetota</taxon>
        <taxon>Actinomycetes</taxon>
        <taxon>Micromonosporales</taxon>
        <taxon>Micromonosporaceae</taxon>
        <taxon>Micromonospora</taxon>
    </lineage>
</organism>
<feature type="chain" id="PRO_5045536566" description="LPXTG-motif cell wall anchor domain-containing protein" evidence="2">
    <location>
        <begin position="24"/>
        <end position="400"/>
    </location>
</feature>
<keyword evidence="2" id="KW-0732">Signal</keyword>
<sequence>MNFRNRALARVGAATLLASGVFAATGAPALAAGTQTDLELTVVGTRLAAGADGKIGWAKITNKGTGTPSKLSITADLSQVDLERIIALPFSTGDCDFQDDFKVTCEVSPDTIPGPGETLELPVFVYKTEVKSPYSAPVKFTINSPDDTNKGNNSKTVKITAGEASGVDLGVLVPDVKFRIDWENGPVFPGEGDELPELRAGDRTVVSGWVFNWGDVAATGLKVKVQLPKQVTFAEAEETCEYSADKRTATCTYTDLLLLPMDPDSEGDLGAAFYWPIQVAEDAEEPVTLGGGSWTVEALGQVAPEKQVRKAAKPLPKNVKMISAESVKANEVDASDNVDDFAVVLAGNGGGGGGLPVTGVQAGLIGGVGVAVVAAGGVMFLMARRRRVVLVTPGDEKSTV</sequence>
<keyword evidence="1" id="KW-0472">Membrane</keyword>
<feature type="transmembrane region" description="Helical" evidence="1">
    <location>
        <begin position="364"/>
        <end position="383"/>
    </location>
</feature>
<evidence type="ECO:0000256" key="1">
    <source>
        <dbReference type="SAM" id="Phobius"/>
    </source>
</evidence>
<dbReference type="Proteomes" id="UP001597260">
    <property type="component" value="Unassembled WGS sequence"/>
</dbReference>
<evidence type="ECO:0000313" key="4">
    <source>
        <dbReference type="Proteomes" id="UP001597260"/>
    </source>
</evidence>
<gene>
    <name evidence="3" type="ORF">ACFQ4H_15390</name>
</gene>
<protein>
    <recommendedName>
        <fullName evidence="5">LPXTG-motif cell wall anchor domain-containing protein</fullName>
    </recommendedName>
</protein>
<keyword evidence="4" id="KW-1185">Reference proteome</keyword>
<comment type="caution">
    <text evidence="3">The sequence shown here is derived from an EMBL/GenBank/DDBJ whole genome shotgun (WGS) entry which is preliminary data.</text>
</comment>
<name>A0ABW3YEI4_9ACTN</name>
<proteinExistence type="predicted"/>
<evidence type="ECO:0000256" key="2">
    <source>
        <dbReference type="SAM" id="SignalP"/>
    </source>
</evidence>
<feature type="signal peptide" evidence="2">
    <location>
        <begin position="1"/>
        <end position="23"/>
    </location>
</feature>
<evidence type="ECO:0000313" key="3">
    <source>
        <dbReference type="EMBL" id="MFD1322480.1"/>
    </source>
</evidence>